<comment type="subcellular location">
    <subcellularLocation>
        <location evidence="1">Secreted</location>
    </subcellularLocation>
</comment>
<reference evidence="5" key="1">
    <citation type="submission" date="2020-11" db="EMBL/GenBank/DDBJ databases">
        <authorList>
            <person name="Robinson S.D."/>
        </authorList>
    </citation>
    <scope>NUCLEOTIDE SEQUENCE</scope>
    <source>
        <tissue evidence="5">Venom apparatus</tissue>
    </source>
</reference>
<dbReference type="InterPro" id="IPR049518">
    <property type="entry name" value="Pilosulin"/>
</dbReference>
<dbReference type="EMBL" id="MW317071">
    <property type="protein sequence ID" value="UPH34104.1"/>
    <property type="molecule type" value="mRNA"/>
</dbReference>
<evidence type="ECO:0000256" key="4">
    <source>
        <dbReference type="SAM" id="SignalP"/>
    </source>
</evidence>
<organism evidence="5">
    <name type="scientific">Rhytidoponera metallica</name>
    <name type="common">Australian green-headed ant</name>
    <name type="synonym">Ponera metallica</name>
    <dbReference type="NCBI Taxonomy" id="148364"/>
    <lineage>
        <taxon>Eukaryota</taxon>
        <taxon>Metazoa</taxon>
        <taxon>Ecdysozoa</taxon>
        <taxon>Arthropoda</taxon>
        <taxon>Hexapoda</taxon>
        <taxon>Insecta</taxon>
        <taxon>Pterygota</taxon>
        <taxon>Neoptera</taxon>
        <taxon>Endopterygota</taxon>
        <taxon>Hymenoptera</taxon>
        <taxon>Apocrita</taxon>
        <taxon>Aculeata</taxon>
        <taxon>Formicoidea</taxon>
        <taxon>Formicidae</taxon>
        <taxon>Ectatomminae</taxon>
        <taxon>Ectatommini</taxon>
        <taxon>Rhytidoponera</taxon>
    </lineage>
</organism>
<dbReference type="AlphaFoldDB" id="A0A8U0LTQ6"/>
<name>A0A8U0LTQ6_RHYMT</name>
<evidence type="ECO:0000256" key="1">
    <source>
        <dbReference type="ARBA" id="ARBA00004613"/>
    </source>
</evidence>
<evidence type="ECO:0000313" key="5">
    <source>
        <dbReference type="EMBL" id="UPH34104.1"/>
    </source>
</evidence>
<keyword evidence="3 4" id="KW-0732">Signal</keyword>
<keyword evidence="2" id="KW-0964">Secreted</keyword>
<dbReference type="GO" id="GO:0005576">
    <property type="term" value="C:extracellular region"/>
    <property type="evidence" value="ECO:0007669"/>
    <property type="project" value="UniProtKB-SubCell"/>
</dbReference>
<protein>
    <submittedName>
        <fullName evidence="5">Venom peptide ECTX1-Rm30a</fullName>
    </submittedName>
</protein>
<evidence type="ECO:0000256" key="3">
    <source>
        <dbReference type="ARBA" id="ARBA00022729"/>
    </source>
</evidence>
<feature type="chain" id="PRO_5035876651" evidence="4">
    <location>
        <begin position="27"/>
        <end position="80"/>
    </location>
</feature>
<dbReference type="Pfam" id="PF17499">
    <property type="entry name" value="Pilosulin"/>
    <property type="match status" value="1"/>
</dbReference>
<proteinExistence type="evidence at transcript level"/>
<feature type="signal peptide" evidence="4">
    <location>
        <begin position="1"/>
        <end position="26"/>
    </location>
</feature>
<evidence type="ECO:0000256" key="2">
    <source>
        <dbReference type="ARBA" id="ARBA00022525"/>
    </source>
</evidence>
<sequence>MKLSWLSWALAIIFVMAIMDAPVAEAKALASPEAEADADASADAFADAEAKAEAEAIKISDIIKKAIEGVKNLLKKIGKK</sequence>
<accession>A0A8U0LTQ6</accession>